<reference evidence="1" key="1">
    <citation type="submission" date="2019-08" db="EMBL/GenBank/DDBJ databases">
        <authorList>
            <person name="Kucharzyk K."/>
            <person name="Murdoch R.W."/>
            <person name="Higgins S."/>
            <person name="Loffler F."/>
        </authorList>
    </citation>
    <scope>NUCLEOTIDE SEQUENCE</scope>
</reference>
<gene>
    <name evidence="1" type="ORF">SDC9_145323</name>
</gene>
<proteinExistence type="predicted"/>
<dbReference type="EMBL" id="VSSQ01044329">
    <property type="protein sequence ID" value="MPM98140.1"/>
    <property type="molecule type" value="Genomic_DNA"/>
</dbReference>
<evidence type="ECO:0000313" key="1">
    <source>
        <dbReference type="EMBL" id="MPM98140.1"/>
    </source>
</evidence>
<sequence>MIFIQSLQLGLGLQHQTGRDLPASDGGYQFFQLGNLTDIRCLINKAAHMHRQTSAIDVICLVAQQIEELRVSHGNQEVEGVVGIADDDKKRRFPIT</sequence>
<comment type="caution">
    <text evidence="1">The sequence shown here is derived from an EMBL/GenBank/DDBJ whole genome shotgun (WGS) entry which is preliminary data.</text>
</comment>
<accession>A0A645E8N3</accession>
<organism evidence="1">
    <name type="scientific">bioreactor metagenome</name>
    <dbReference type="NCBI Taxonomy" id="1076179"/>
    <lineage>
        <taxon>unclassified sequences</taxon>
        <taxon>metagenomes</taxon>
        <taxon>ecological metagenomes</taxon>
    </lineage>
</organism>
<name>A0A645E8N3_9ZZZZ</name>
<dbReference type="AlphaFoldDB" id="A0A645E8N3"/>
<protein>
    <submittedName>
        <fullName evidence="1">Uncharacterized protein</fullName>
    </submittedName>
</protein>